<evidence type="ECO:0000313" key="7">
    <source>
        <dbReference type="EMBL" id="KAJ9609501.1"/>
    </source>
</evidence>
<feature type="chain" id="PRO_5041395625" description="Carboxypeptidase S1" evidence="6">
    <location>
        <begin position="20"/>
        <end position="685"/>
    </location>
</feature>
<name>A0AA38X9Z8_9EURO</name>
<dbReference type="GO" id="GO:0006508">
    <property type="term" value="P:proteolysis"/>
    <property type="evidence" value="ECO:0007669"/>
    <property type="project" value="UniProtKB-KW"/>
</dbReference>
<dbReference type="Pfam" id="PF00450">
    <property type="entry name" value="Peptidase_S10"/>
    <property type="match status" value="2"/>
</dbReference>
<proteinExistence type="inferred from homology"/>
<feature type="signal peptide" evidence="6">
    <location>
        <begin position="1"/>
        <end position="19"/>
    </location>
</feature>
<evidence type="ECO:0000256" key="2">
    <source>
        <dbReference type="ARBA" id="ARBA00022645"/>
    </source>
</evidence>
<keyword evidence="8" id="KW-1185">Reference proteome</keyword>
<accession>A0AA38X9Z8</accession>
<dbReference type="PANTHER" id="PTHR11802:SF131">
    <property type="entry name" value="CARBOXYPEPTIDASE"/>
    <property type="match status" value="1"/>
</dbReference>
<protein>
    <recommendedName>
        <fullName evidence="9">Carboxypeptidase S1</fullName>
    </recommendedName>
</protein>
<dbReference type="AlphaFoldDB" id="A0AA38X9Z8"/>
<dbReference type="SUPFAM" id="SSF53474">
    <property type="entry name" value="alpha/beta-Hydrolases"/>
    <property type="match status" value="1"/>
</dbReference>
<keyword evidence="5" id="KW-0325">Glycoprotein</keyword>
<dbReference type="PANTHER" id="PTHR11802">
    <property type="entry name" value="SERINE PROTEASE FAMILY S10 SERINE CARBOXYPEPTIDASE"/>
    <property type="match status" value="1"/>
</dbReference>
<evidence type="ECO:0000256" key="5">
    <source>
        <dbReference type="ARBA" id="ARBA00023180"/>
    </source>
</evidence>
<dbReference type="GO" id="GO:0000324">
    <property type="term" value="C:fungal-type vacuole"/>
    <property type="evidence" value="ECO:0007669"/>
    <property type="project" value="TreeGrafter"/>
</dbReference>
<keyword evidence="4" id="KW-0378">Hydrolase</keyword>
<evidence type="ECO:0000256" key="3">
    <source>
        <dbReference type="ARBA" id="ARBA00022670"/>
    </source>
</evidence>
<sequence length="685" mass="75091">MQIVKALSLFGALAAGVSAAKGPVVHSRRNPKSPKIQLSPRQLPAEPTGVKTIITPNGVNITYKEPGKEGVCETTPGVNSYAGFINLAPDVHSFFWFFESRHDPANDPITLWLNGGPGSDSLIGMFEELGPCNVTKNLTTQLNPYGWNEASNMIFLSQPLGVGFSYGSKGPGSLDPNFGQYIPASEANVTGRFPIINVTEIDTTDLAAMAAWESPTEASHYGPAFFNYFNQQNDAILNGSSKGKAFEFVNLGIINGIVDEYIQAPYYPLFANNNTYGIKAVNDTVFNYMNFACHMDNGCLDQVAFCAAADPTTVNGQAVCTEAEDMCRDNVESPYYYYGGRGIYDIRHPFVDPTPADYFLDYLNLASTQQALGVDTNYTGTANDEVYYAFQQTGDFVYLNFLSDIEEILNSSVRVTLAYGDADYICNWFGGEAVSLQTQYAHSAQFKKAGYTPFVVDGVEYGETREFGNFSFTRIYESGHEVPYYQPVAALGLFRRAINGLDIATGTKPVNGSQGGTTGGAKATHTESFVALPKTSSASATGSSVPKGSYEDGDVHITRLNFSETQRLGGLELFPWDIDRELGGNLHLLDLSRFANPQKPTSSPSLNTLSRPPRLEYEFSVVELDDLDFNDAGMDDYHAFIKFNSINYVLCPDFNEHGKLINDYNFDNISKKEPVSFLTITRHEG</sequence>
<comment type="caution">
    <text evidence="7">The sequence shown here is derived from an EMBL/GenBank/DDBJ whole genome shotgun (WGS) entry which is preliminary data.</text>
</comment>
<evidence type="ECO:0000256" key="4">
    <source>
        <dbReference type="ARBA" id="ARBA00022801"/>
    </source>
</evidence>
<reference evidence="7" key="1">
    <citation type="submission" date="2022-10" db="EMBL/GenBank/DDBJ databases">
        <title>Culturing micro-colonial fungi from biological soil crusts in the Mojave desert and describing Neophaeococcomyces mojavensis, and introducing the new genera and species Taxawa tesnikishii.</title>
        <authorList>
            <person name="Kurbessoian T."/>
            <person name="Stajich J.E."/>
        </authorList>
    </citation>
    <scope>NUCLEOTIDE SEQUENCE</scope>
    <source>
        <strain evidence="7">TK_41</strain>
    </source>
</reference>
<comment type="similarity">
    <text evidence="1">Belongs to the peptidase S10 family.</text>
</comment>
<evidence type="ECO:0000256" key="6">
    <source>
        <dbReference type="SAM" id="SignalP"/>
    </source>
</evidence>
<evidence type="ECO:0000256" key="1">
    <source>
        <dbReference type="ARBA" id="ARBA00009431"/>
    </source>
</evidence>
<keyword evidence="2" id="KW-0121">Carboxypeptidase</keyword>
<dbReference type="Proteomes" id="UP001172673">
    <property type="component" value="Unassembled WGS sequence"/>
</dbReference>
<dbReference type="PRINTS" id="PR00724">
    <property type="entry name" value="CRBOXYPTASEC"/>
</dbReference>
<evidence type="ECO:0000313" key="8">
    <source>
        <dbReference type="Proteomes" id="UP001172673"/>
    </source>
</evidence>
<dbReference type="Gene3D" id="3.40.50.1820">
    <property type="entry name" value="alpha/beta hydrolase"/>
    <property type="match status" value="2"/>
</dbReference>
<dbReference type="InterPro" id="IPR029058">
    <property type="entry name" value="AB_hydrolase_fold"/>
</dbReference>
<keyword evidence="6" id="KW-0732">Signal</keyword>
<keyword evidence="3" id="KW-0645">Protease</keyword>
<organism evidence="7 8">
    <name type="scientific">Cladophialophora chaetospira</name>
    <dbReference type="NCBI Taxonomy" id="386627"/>
    <lineage>
        <taxon>Eukaryota</taxon>
        <taxon>Fungi</taxon>
        <taxon>Dikarya</taxon>
        <taxon>Ascomycota</taxon>
        <taxon>Pezizomycotina</taxon>
        <taxon>Eurotiomycetes</taxon>
        <taxon>Chaetothyriomycetidae</taxon>
        <taxon>Chaetothyriales</taxon>
        <taxon>Herpotrichiellaceae</taxon>
        <taxon>Cladophialophora</taxon>
    </lineage>
</organism>
<dbReference type="GO" id="GO:0004185">
    <property type="term" value="F:serine-type carboxypeptidase activity"/>
    <property type="evidence" value="ECO:0007669"/>
    <property type="project" value="InterPro"/>
</dbReference>
<gene>
    <name evidence="7" type="ORF">H2200_005828</name>
</gene>
<dbReference type="EMBL" id="JAPDRK010000008">
    <property type="protein sequence ID" value="KAJ9609501.1"/>
    <property type="molecule type" value="Genomic_DNA"/>
</dbReference>
<evidence type="ECO:0008006" key="9">
    <source>
        <dbReference type="Google" id="ProtNLM"/>
    </source>
</evidence>
<dbReference type="InterPro" id="IPR001563">
    <property type="entry name" value="Peptidase_S10"/>
</dbReference>